<evidence type="ECO:0000313" key="5">
    <source>
        <dbReference type="Proteomes" id="UP001229952"/>
    </source>
</evidence>
<dbReference type="SUPFAM" id="SSF50129">
    <property type="entry name" value="GroES-like"/>
    <property type="match status" value="1"/>
</dbReference>
<dbReference type="RefSeq" id="WP_306085790.1">
    <property type="nucleotide sequence ID" value="NZ_CP120992.1"/>
</dbReference>
<dbReference type="SUPFAM" id="SSF51735">
    <property type="entry name" value="NAD(P)-binding Rossmann-fold domains"/>
    <property type="match status" value="1"/>
</dbReference>
<evidence type="ECO:0000313" key="4">
    <source>
        <dbReference type="EMBL" id="WLQ39145.1"/>
    </source>
</evidence>
<protein>
    <submittedName>
        <fullName evidence="4">Uncharacterized protein</fullName>
    </submittedName>
</protein>
<sequence length="223" mass="22594">MSAMMAALFRGHGPDRTARHVPVPEPGPGRVVVCARAVALDNADASMLADADPTAGGTGKEYQAGFEFAGEVAAVGDGVDAVLDHVGGQTFAACLPATRTGGAVVNIGRLDQAGSTIGLDALSCRHPRLRGVSCGFIRPAELGSVIATAGPALLPAVADSRVRPLIDTTMPSIPPPGPPSGSARTGPKERSCSPLPDSRRRRRPALAALSRSGHGGQASNPTQ</sequence>
<dbReference type="Pfam" id="PF13602">
    <property type="entry name" value="ADH_zinc_N_2"/>
    <property type="match status" value="1"/>
</dbReference>
<dbReference type="Proteomes" id="UP001229952">
    <property type="component" value="Chromosome"/>
</dbReference>
<keyword evidence="2" id="KW-0560">Oxidoreductase</keyword>
<proteinExistence type="predicted"/>
<dbReference type="PANTHER" id="PTHR48106">
    <property type="entry name" value="QUINONE OXIDOREDUCTASE PIG3-RELATED"/>
    <property type="match status" value="1"/>
</dbReference>
<reference evidence="4 5" key="1">
    <citation type="submission" date="2023-03" db="EMBL/GenBank/DDBJ databases">
        <title>Isolation and description of six Streptomyces strains from soil environments, able to metabolize different microbial glucans.</title>
        <authorList>
            <person name="Widen T."/>
            <person name="Larsbrink J."/>
        </authorList>
    </citation>
    <scope>NUCLEOTIDE SEQUENCE [LARGE SCALE GENOMIC DNA]</scope>
    <source>
        <strain evidence="4 5">Mut2</strain>
    </source>
</reference>
<organism evidence="4 5">
    <name type="scientific">Streptomyces laculatispora</name>
    <dbReference type="NCBI Taxonomy" id="887464"/>
    <lineage>
        <taxon>Bacteria</taxon>
        <taxon>Bacillati</taxon>
        <taxon>Actinomycetota</taxon>
        <taxon>Actinomycetes</taxon>
        <taxon>Kitasatosporales</taxon>
        <taxon>Streptomycetaceae</taxon>
        <taxon>Streptomyces</taxon>
    </lineage>
</organism>
<name>A0ABY9HX45_9ACTN</name>
<evidence type="ECO:0000256" key="1">
    <source>
        <dbReference type="ARBA" id="ARBA00022857"/>
    </source>
</evidence>
<feature type="region of interest" description="Disordered" evidence="3">
    <location>
        <begin position="166"/>
        <end position="223"/>
    </location>
</feature>
<keyword evidence="5" id="KW-1185">Reference proteome</keyword>
<dbReference type="EMBL" id="CP120992">
    <property type="protein sequence ID" value="WLQ39145.1"/>
    <property type="molecule type" value="Genomic_DNA"/>
</dbReference>
<dbReference type="Gene3D" id="3.90.180.10">
    <property type="entry name" value="Medium-chain alcohol dehydrogenases, catalytic domain"/>
    <property type="match status" value="2"/>
</dbReference>
<evidence type="ECO:0000256" key="3">
    <source>
        <dbReference type="SAM" id="MobiDB-lite"/>
    </source>
</evidence>
<dbReference type="InterPro" id="IPR011032">
    <property type="entry name" value="GroES-like_sf"/>
</dbReference>
<accession>A0ABY9HX45</accession>
<keyword evidence="1" id="KW-0521">NADP</keyword>
<evidence type="ECO:0000256" key="2">
    <source>
        <dbReference type="ARBA" id="ARBA00023002"/>
    </source>
</evidence>
<gene>
    <name evidence="4" type="ORF">P8A22_03325</name>
</gene>
<dbReference type="InterPro" id="IPR036291">
    <property type="entry name" value="NAD(P)-bd_dom_sf"/>
</dbReference>
<dbReference type="PANTHER" id="PTHR48106:SF18">
    <property type="entry name" value="QUINONE OXIDOREDUCTASE PIG3"/>
    <property type="match status" value="1"/>
</dbReference>